<dbReference type="InterPro" id="IPR036409">
    <property type="entry name" value="Aldolase_II/adducin_N_sf"/>
</dbReference>
<proteinExistence type="inferred from homology"/>
<comment type="caution">
    <text evidence="4">The sequence shown here is derived from an EMBL/GenBank/DDBJ whole genome shotgun (WGS) entry which is preliminary data.</text>
</comment>
<reference evidence="4" key="1">
    <citation type="submission" date="2020-09" db="EMBL/GenBank/DDBJ databases">
        <authorList>
            <person name="Kikuchi T."/>
        </authorList>
    </citation>
    <scope>NUCLEOTIDE SEQUENCE</scope>
    <source>
        <strain evidence="4">SH1</strain>
    </source>
</reference>
<organism evidence="4 5">
    <name type="scientific">Bursaphelenchus okinawaensis</name>
    <dbReference type="NCBI Taxonomy" id="465554"/>
    <lineage>
        <taxon>Eukaryota</taxon>
        <taxon>Metazoa</taxon>
        <taxon>Ecdysozoa</taxon>
        <taxon>Nematoda</taxon>
        <taxon>Chromadorea</taxon>
        <taxon>Rhabditida</taxon>
        <taxon>Tylenchina</taxon>
        <taxon>Tylenchomorpha</taxon>
        <taxon>Aphelenchoidea</taxon>
        <taxon>Aphelenchoididae</taxon>
        <taxon>Bursaphelenchus</taxon>
    </lineage>
</organism>
<feature type="domain" description="Class II aldolase/adducin N-terminal" evidence="3">
    <location>
        <begin position="430"/>
        <end position="638"/>
    </location>
</feature>
<dbReference type="Proteomes" id="UP000614601">
    <property type="component" value="Unassembled WGS sequence"/>
</dbReference>
<dbReference type="GO" id="GO:0046570">
    <property type="term" value="F:methylthioribulose 1-phosphate dehydratase activity"/>
    <property type="evidence" value="ECO:0007669"/>
    <property type="project" value="TreeGrafter"/>
</dbReference>
<feature type="region of interest" description="Disordered" evidence="2">
    <location>
        <begin position="286"/>
        <end position="315"/>
    </location>
</feature>
<dbReference type="Proteomes" id="UP000783686">
    <property type="component" value="Unassembled WGS sequence"/>
</dbReference>
<dbReference type="Pfam" id="PF00596">
    <property type="entry name" value="Aldolase_II"/>
    <property type="match status" value="1"/>
</dbReference>
<feature type="compositionally biased region" description="Basic residues" evidence="2">
    <location>
        <begin position="294"/>
        <end position="304"/>
    </location>
</feature>
<dbReference type="SUPFAM" id="SSF53639">
    <property type="entry name" value="AraD/HMP-PK domain-like"/>
    <property type="match status" value="1"/>
</dbReference>
<protein>
    <recommendedName>
        <fullName evidence="3">Class II aldolase/adducin N-terminal domain-containing protein</fullName>
    </recommendedName>
</protein>
<comment type="similarity">
    <text evidence="1">Belongs to the aldolase class II family. Adducin subfamily.</text>
</comment>
<gene>
    <name evidence="4" type="ORF">BOKJ2_LOCUS625</name>
</gene>
<dbReference type="PANTHER" id="PTHR10640">
    <property type="entry name" value="METHYLTHIORIBULOSE-1-PHOSPHATE DEHYDRATASE"/>
    <property type="match status" value="1"/>
</dbReference>
<evidence type="ECO:0000256" key="1">
    <source>
        <dbReference type="ARBA" id="ARBA00006274"/>
    </source>
</evidence>
<dbReference type="Gene3D" id="3.40.225.10">
    <property type="entry name" value="Class II aldolase/adducin N-terminal domain"/>
    <property type="match status" value="1"/>
</dbReference>
<dbReference type="AlphaFoldDB" id="A0A811JRM4"/>
<dbReference type="EMBL" id="CAJFCW020000001">
    <property type="protein sequence ID" value="CAG9079903.1"/>
    <property type="molecule type" value="Genomic_DNA"/>
</dbReference>
<keyword evidence="5" id="KW-1185">Reference proteome</keyword>
<evidence type="ECO:0000259" key="3">
    <source>
        <dbReference type="SMART" id="SM01007"/>
    </source>
</evidence>
<sequence length="654" mass="73853">MANLQKRPVIRTYDVKWNLVEMPFFRQPMDKKPKIEDLKRFCGKEHRAKERKTATRSVYLTYFEANICKLCGNEVKSLTASMAQRHLRRNHSDILNNIDVHNSNEEEKIDQSNVKNLLDLISSSGIKVEDSEATFDEFNGQNVGLDHELLKTDSEGFNMDSESLNMGSEGVKVYSEGLKVDSEELAVDSSEANDVTANPGDLESFADEKPLQKTSESRKSYSKRQRLASTQSDRSKSVDLIEMFTKKSKGPYMTRDWSKVTELPEERSKLRNLSYIVDKLDRSISSLKQESSKNRSKKPSRSKNSKSTGDQSKIMNLSELAQKLDRSILSLPEGKLEKVLMPEKSSLRSKSAELPENGLNLTDSLIRLLENDEDSNLSVCEDCLTPSSSHTISPPATAWNSLFSRKNGQNSLGIGSNMDERQWKIKTNRALVVELMNKFYDLGWVFGSGGAMCLRDGPEDDIFVTPSAVQKDRLSEEDMGVVSPLGEVLLAPEAPNVISSCFKLFSTIFATHEQTHSHNVLNSVIHSHSVESNLMASFPTESPYKAVRFDTEEMLKGIINRSTGRPYSNTEPCLIPVIENAPSEGAPEFSDRIREAMTLYPECSAVLVRNHGAFYFGRDWKETKIMAEIFEYLFKLNLEKIKFAPNFKNEIFVF</sequence>
<dbReference type="SMART" id="SM01007">
    <property type="entry name" value="Aldolase_II"/>
    <property type="match status" value="1"/>
</dbReference>
<evidence type="ECO:0000313" key="4">
    <source>
        <dbReference type="EMBL" id="CAD5205941.1"/>
    </source>
</evidence>
<dbReference type="EMBL" id="CAJFDH010000001">
    <property type="protein sequence ID" value="CAD5205941.1"/>
    <property type="molecule type" value="Genomic_DNA"/>
</dbReference>
<dbReference type="PANTHER" id="PTHR10640:SF7">
    <property type="entry name" value="METHYLTHIORIBULOSE-1-PHOSPHATE DEHYDRATASE"/>
    <property type="match status" value="1"/>
</dbReference>
<feature type="region of interest" description="Disordered" evidence="2">
    <location>
        <begin position="184"/>
        <end position="235"/>
    </location>
</feature>
<dbReference type="OrthoDB" id="191080at2759"/>
<dbReference type="GO" id="GO:0019509">
    <property type="term" value="P:L-methionine salvage from methylthioadenosine"/>
    <property type="evidence" value="ECO:0007669"/>
    <property type="project" value="TreeGrafter"/>
</dbReference>
<evidence type="ECO:0000313" key="5">
    <source>
        <dbReference type="Proteomes" id="UP000614601"/>
    </source>
</evidence>
<dbReference type="GO" id="GO:0005737">
    <property type="term" value="C:cytoplasm"/>
    <property type="evidence" value="ECO:0007669"/>
    <property type="project" value="TreeGrafter"/>
</dbReference>
<evidence type="ECO:0000256" key="2">
    <source>
        <dbReference type="SAM" id="MobiDB-lite"/>
    </source>
</evidence>
<dbReference type="InterPro" id="IPR001303">
    <property type="entry name" value="Aldolase_II/adducin_N"/>
</dbReference>
<accession>A0A811JRM4</accession>
<feature type="compositionally biased region" description="Basic and acidic residues" evidence="2">
    <location>
        <begin position="206"/>
        <end position="219"/>
    </location>
</feature>
<name>A0A811JRM4_9BILA</name>